<organism evidence="2 3">
    <name type="scientific">Drosophila gunungcola</name>
    <name type="common">fruit fly</name>
    <dbReference type="NCBI Taxonomy" id="103775"/>
    <lineage>
        <taxon>Eukaryota</taxon>
        <taxon>Metazoa</taxon>
        <taxon>Ecdysozoa</taxon>
        <taxon>Arthropoda</taxon>
        <taxon>Hexapoda</taxon>
        <taxon>Insecta</taxon>
        <taxon>Pterygota</taxon>
        <taxon>Neoptera</taxon>
        <taxon>Endopterygota</taxon>
        <taxon>Diptera</taxon>
        <taxon>Brachycera</taxon>
        <taxon>Muscomorpha</taxon>
        <taxon>Ephydroidea</taxon>
        <taxon>Drosophilidae</taxon>
        <taxon>Drosophila</taxon>
        <taxon>Sophophora</taxon>
    </lineage>
</organism>
<feature type="region of interest" description="Disordered" evidence="1">
    <location>
        <begin position="48"/>
        <end position="68"/>
    </location>
</feature>
<evidence type="ECO:0000256" key="1">
    <source>
        <dbReference type="SAM" id="MobiDB-lite"/>
    </source>
</evidence>
<protein>
    <submittedName>
        <fullName evidence="2">Uncharacterized protein</fullName>
    </submittedName>
</protein>
<dbReference type="EMBL" id="JAMKOV010000002">
    <property type="protein sequence ID" value="KAI8043326.1"/>
    <property type="molecule type" value="Genomic_DNA"/>
</dbReference>
<keyword evidence="3" id="KW-1185">Reference proteome</keyword>
<dbReference type="Proteomes" id="UP001059596">
    <property type="component" value="Unassembled WGS sequence"/>
</dbReference>
<evidence type="ECO:0000313" key="2">
    <source>
        <dbReference type="EMBL" id="KAI8043326.1"/>
    </source>
</evidence>
<comment type="caution">
    <text evidence="2">The sequence shown here is derived from an EMBL/GenBank/DDBJ whole genome shotgun (WGS) entry which is preliminary data.</text>
</comment>
<name>A0A9Q0BT90_9MUSC</name>
<proteinExistence type="predicted"/>
<accession>A0A9Q0BT90</accession>
<sequence>MPYIWRSLQEEPEDAVEEDENWFGNLNPEQSVEVHRRQRFEAAAGVMENVAGEESTKLPPLRRRETYS</sequence>
<gene>
    <name evidence="2" type="ORF">M5D96_004655</name>
</gene>
<dbReference type="AlphaFoldDB" id="A0A9Q0BT90"/>
<reference evidence="2" key="1">
    <citation type="journal article" date="2023" name="Genome Biol. Evol.">
        <title>Long-read-based Genome Assembly of Drosophila gunungcola Reveals Fewer Chemosensory Genes in Flower-breeding Species.</title>
        <authorList>
            <person name="Negi A."/>
            <person name="Liao B.Y."/>
            <person name="Yeh S.D."/>
        </authorList>
    </citation>
    <scope>NUCLEOTIDE SEQUENCE</scope>
    <source>
        <strain evidence="2">Sukarami</strain>
    </source>
</reference>
<evidence type="ECO:0000313" key="3">
    <source>
        <dbReference type="Proteomes" id="UP001059596"/>
    </source>
</evidence>